<dbReference type="PRINTS" id="PR00884">
    <property type="entry name" value="RIBOSOMALHS6"/>
</dbReference>
<keyword evidence="2" id="KW-0687">Ribonucleoprotein</keyword>
<dbReference type="AlphaFoldDB" id="A0A7R9BIY8"/>
<proteinExistence type="inferred from homology"/>
<dbReference type="SUPFAM" id="SSF55315">
    <property type="entry name" value="L30e-like"/>
    <property type="match status" value="1"/>
</dbReference>
<dbReference type="Pfam" id="PF01248">
    <property type="entry name" value="Ribosomal_L7Ae"/>
    <property type="match status" value="1"/>
</dbReference>
<dbReference type="InterPro" id="IPR004037">
    <property type="entry name" value="Ribosomal_eL8-like_CS"/>
</dbReference>
<reference evidence="4" key="1">
    <citation type="submission" date="2020-11" db="EMBL/GenBank/DDBJ databases">
        <authorList>
            <person name="Tran Van P."/>
        </authorList>
    </citation>
    <scope>NUCLEOTIDE SEQUENCE</scope>
</reference>
<dbReference type="PRINTS" id="PR00881">
    <property type="entry name" value="L7ARS6FAMILY"/>
</dbReference>
<accession>A0A7R9BIY8</accession>
<dbReference type="OrthoDB" id="5364946at2759"/>
<protein>
    <recommendedName>
        <fullName evidence="3">Ribosomal protein eL8/eL30/eS12/Gadd45 domain-containing protein</fullName>
    </recommendedName>
</protein>
<sequence>MVEENGDAVDLPYEEKLKYCTVIASPMASEKTTNKLMKIVRKSVDLKSIYSGLKDVQKAVRKGKKGLVILAGDVSPIEIMCHMPSFCESKDVPYVFVPSRKDLGIALKRQRPCIMVMVVEHEDTQDRFQSLVASVAKLQPHHEPLQLETS</sequence>
<keyword evidence="5" id="KW-1185">Reference proteome</keyword>
<evidence type="ECO:0000313" key="4">
    <source>
        <dbReference type="EMBL" id="CAD7275923.1"/>
    </source>
</evidence>
<dbReference type="Gene3D" id="3.30.1330.30">
    <property type="match status" value="1"/>
</dbReference>
<feature type="domain" description="Ribosomal protein eL8/eL30/eS12/Gadd45" evidence="3">
    <location>
        <begin position="35"/>
        <end position="126"/>
    </location>
</feature>
<dbReference type="EMBL" id="OA882545">
    <property type="protein sequence ID" value="CAD7275923.1"/>
    <property type="molecule type" value="Genomic_DNA"/>
</dbReference>
<evidence type="ECO:0000259" key="3">
    <source>
        <dbReference type="Pfam" id="PF01248"/>
    </source>
</evidence>
<dbReference type="InterPro" id="IPR029064">
    <property type="entry name" value="Ribosomal_eL30-like_sf"/>
</dbReference>
<dbReference type="EMBL" id="CAJPEX010000508">
    <property type="protein sequence ID" value="CAG0916075.1"/>
    <property type="molecule type" value="Genomic_DNA"/>
</dbReference>
<gene>
    <name evidence="4" type="ORF">NMOB1V02_LOCUS3708</name>
</gene>
<dbReference type="PROSITE" id="PS01082">
    <property type="entry name" value="RIBOSOMAL_L7AE"/>
    <property type="match status" value="1"/>
</dbReference>
<organism evidence="4">
    <name type="scientific">Notodromas monacha</name>
    <dbReference type="NCBI Taxonomy" id="399045"/>
    <lineage>
        <taxon>Eukaryota</taxon>
        <taxon>Metazoa</taxon>
        <taxon>Ecdysozoa</taxon>
        <taxon>Arthropoda</taxon>
        <taxon>Crustacea</taxon>
        <taxon>Oligostraca</taxon>
        <taxon>Ostracoda</taxon>
        <taxon>Podocopa</taxon>
        <taxon>Podocopida</taxon>
        <taxon>Cypridocopina</taxon>
        <taxon>Cypridoidea</taxon>
        <taxon>Cyprididae</taxon>
        <taxon>Notodromas</taxon>
    </lineage>
</organism>
<evidence type="ECO:0000256" key="2">
    <source>
        <dbReference type="ARBA" id="ARBA00023274"/>
    </source>
</evidence>
<dbReference type="InterPro" id="IPR050257">
    <property type="entry name" value="eL8/uL1-like"/>
</dbReference>
<dbReference type="GO" id="GO:0003723">
    <property type="term" value="F:RNA binding"/>
    <property type="evidence" value="ECO:0007669"/>
    <property type="project" value="InterPro"/>
</dbReference>
<dbReference type="GO" id="GO:0042254">
    <property type="term" value="P:ribosome biogenesis"/>
    <property type="evidence" value="ECO:0007669"/>
    <property type="project" value="InterPro"/>
</dbReference>
<comment type="similarity">
    <text evidence="1">Belongs to the eukaryotic ribosomal protein eL8 family.</text>
</comment>
<dbReference type="Proteomes" id="UP000678499">
    <property type="component" value="Unassembled WGS sequence"/>
</dbReference>
<dbReference type="GO" id="GO:1990904">
    <property type="term" value="C:ribonucleoprotein complex"/>
    <property type="evidence" value="ECO:0007669"/>
    <property type="project" value="UniProtKB-KW"/>
</dbReference>
<evidence type="ECO:0000256" key="1">
    <source>
        <dbReference type="ARBA" id="ARBA00007337"/>
    </source>
</evidence>
<evidence type="ECO:0000313" key="5">
    <source>
        <dbReference type="Proteomes" id="UP000678499"/>
    </source>
</evidence>
<dbReference type="InterPro" id="IPR004038">
    <property type="entry name" value="Ribosomal_eL8/eL30/eS12/Gad45"/>
</dbReference>
<dbReference type="PANTHER" id="PTHR23105">
    <property type="entry name" value="RIBOSOMAL PROTEIN L7AE FAMILY MEMBER"/>
    <property type="match status" value="1"/>
</dbReference>
<dbReference type="InterPro" id="IPR018492">
    <property type="entry name" value="Ribosomal_eL8/Nhp2"/>
</dbReference>
<name>A0A7R9BIY8_9CRUS</name>